<evidence type="ECO:0008006" key="4">
    <source>
        <dbReference type="Google" id="ProtNLM"/>
    </source>
</evidence>
<evidence type="ECO:0000256" key="1">
    <source>
        <dbReference type="SAM" id="MobiDB-lite"/>
    </source>
</evidence>
<gene>
    <name evidence="2" type="ORF">D9C73_025795</name>
</gene>
<proteinExistence type="predicted"/>
<accession>A0A4U5VTH4</accession>
<evidence type="ECO:0000313" key="3">
    <source>
        <dbReference type="Proteomes" id="UP000298787"/>
    </source>
</evidence>
<dbReference type="EMBL" id="CM014100">
    <property type="protein sequence ID" value="TKS92004.1"/>
    <property type="molecule type" value="Genomic_DNA"/>
</dbReference>
<evidence type="ECO:0000313" key="2">
    <source>
        <dbReference type="EMBL" id="TKS92004.1"/>
    </source>
</evidence>
<sequence>MRRAATWCPKPKGRAEVILCLQSQAGMPGTLSPLTVRAAAAAASAVQSMRLAAAAVSVPSGPCSPLSSGDSSELGGPTNPVSYLQINRILKQAHFQSLAQPRPPQRHMTT</sequence>
<dbReference type="AlphaFoldDB" id="A0A4U5VTH4"/>
<keyword evidence="3" id="KW-1185">Reference proteome</keyword>
<dbReference type="Proteomes" id="UP000298787">
    <property type="component" value="Chromosome 23"/>
</dbReference>
<name>A0A4U5VTH4_COLLU</name>
<protein>
    <recommendedName>
        <fullName evidence="4">Protein FAM104A</fullName>
    </recommendedName>
</protein>
<feature type="region of interest" description="Disordered" evidence="1">
    <location>
        <begin position="58"/>
        <end position="78"/>
    </location>
</feature>
<reference evidence="2 3" key="1">
    <citation type="submission" date="2019-01" db="EMBL/GenBank/DDBJ databases">
        <title>Genome Assembly of Collichthys lucidus.</title>
        <authorList>
            <person name="Cai M."/>
            <person name="Xiao S."/>
        </authorList>
    </citation>
    <scope>NUCLEOTIDE SEQUENCE [LARGE SCALE GENOMIC DNA]</scope>
    <source>
        <strain evidence="2">JT15FE1705JMU</strain>
        <tissue evidence="2">Muscle</tissue>
    </source>
</reference>
<organism evidence="2 3">
    <name type="scientific">Collichthys lucidus</name>
    <name type="common">Big head croaker</name>
    <name type="synonym">Sciaena lucida</name>
    <dbReference type="NCBI Taxonomy" id="240159"/>
    <lineage>
        <taxon>Eukaryota</taxon>
        <taxon>Metazoa</taxon>
        <taxon>Chordata</taxon>
        <taxon>Craniata</taxon>
        <taxon>Vertebrata</taxon>
        <taxon>Euteleostomi</taxon>
        <taxon>Actinopterygii</taxon>
        <taxon>Neopterygii</taxon>
        <taxon>Teleostei</taxon>
        <taxon>Neoteleostei</taxon>
        <taxon>Acanthomorphata</taxon>
        <taxon>Eupercaria</taxon>
        <taxon>Sciaenidae</taxon>
        <taxon>Collichthys</taxon>
    </lineage>
</organism>
<dbReference type="STRING" id="240159.A0A4U5VTH4"/>